<dbReference type="RefSeq" id="XP_002670660.1">
    <property type="nucleotide sequence ID" value="XM_002670614.1"/>
</dbReference>
<organism evidence="5">
    <name type="scientific">Naegleria gruberi</name>
    <name type="common">Amoeba</name>
    <dbReference type="NCBI Taxonomy" id="5762"/>
    <lineage>
        <taxon>Eukaryota</taxon>
        <taxon>Discoba</taxon>
        <taxon>Heterolobosea</taxon>
        <taxon>Tetramitia</taxon>
        <taxon>Eutetramitia</taxon>
        <taxon>Vahlkampfiidae</taxon>
        <taxon>Naegleria</taxon>
    </lineage>
</organism>
<dbReference type="Pfam" id="PF10273">
    <property type="entry name" value="WGG"/>
    <property type="match status" value="1"/>
</dbReference>
<dbReference type="VEuPathDB" id="AmoebaDB:NAEGRDRAFT_53393"/>
<evidence type="ECO:0000256" key="1">
    <source>
        <dbReference type="ARBA" id="ARBA00006524"/>
    </source>
</evidence>
<dbReference type="STRING" id="5762.D2VZ25"/>
<dbReference type="AlphaFoldDB" id="D2VZ25"/>
<dbReference type="PANTHER" id="PTHR21250">
    <property type="entry name" value="PRE-RRNA-PROCESSING PROTEIN TSR2 HOMOLOG"/>
    <property type="match status" value="1"/>
</dbReference>
<feature type="compositionally biased region" description="Basic residues" evidence="3">
    <location>
        <begin position="200"/>
        <end position="209"/>
    </location>
</feature>
<dbReference type="GeneID" id="8863389"/>
<evidence type="ECO:0000256" key="3">
    <source>
        <dbReference type="SAM" id="MobiDB-lite"/>
    </source>
</evidence>
<sequence>MQTNTPTSSSASSDIKSPKHNDNYSLYQYFYFCKAVNTIFSKWTALTLARQHSASGGDTDDLLDEFQNNIKEWISNDGDQLEVDEVVQYMNDVLEEDLGIDILDGSIKIVSKHILILFKQILNNNFTEVIRLLSEKQGTPFEMPSEAEFVEKKLHEEKEEKIRVNHVDSDDEDANMADHNHDHVHVKEEPEIDEDGFQTVKKKSGGRRH</sequence>
<protein>
    <submittedName>
        <fullName evidence="4">Predicted protein</fullName>
    </submittedName>
</protein>
<keyword evidence="5" id="KW-1185">Reference proteome</keyword>
<dbReference type="InParanoid" id="D2VZ25"/>
<dbReference type="OrthoDB" id="263560at2759"/>
<feature type="compositionally biased region" description="Basic and acidic residues" evidence="3">
    <location>
        <begin position="176"/>
        <end position="189"/>
    </location>
</feature>
<comment type="similarity">
    <text evidence="1">Belongs to the TSR2 family.</text>
</comment>
<reference evidence="4 5" key="1">
    <citation type="journal article" date="2010" name="Cell">
        <title>The genome of Naegleria gruberi illuminates early eukaryotic versatility.</title>
        <authorList>
            <person name="Fritz-Laylin L.K."/>
            <person name="Prochnik S.E."/>
            <person name="Ginger M.L."/>
            <person name="Dacks J.B."/>
            <person name="Carpenter M.L."/>
            <person name="Field M.C."/>
            <person name="Kuo A."/>
            <person name="Paredez A."/>
            <person name="Chapman J."/>
            <person name="Pham J."/>
            <person name="Shu S."/>
            <person name="Neupane R."/>
            <person name="Cipriano M."/>
            <person name="Mancuso J."/>
            <person name="Tu H."/>
            <person name="Salamov A."/>
            <person name="Lindquist E."/>
            <person name="Shapiro H."/>
            <person name="Lucas S."/>
            <person name="Grigoriev I.V."/>
            <person name="Cande W.Z."/>
            <person name="Fulton C."/>
            <person name="Rokhsar D.S."/>
            <person name="Dawson S.C."/>
        </authorList>
    </citation>
    <scope>NUCLEOTIDE SEQUENCE [LARGE SCALE GENOMIC DNA]</scope>
    <source>
        <strain evidence="4 5">NEG-M</strain>
    </source>
</reference>
<proteinExistence type="inferred from homology"/>
<dbReference type="OMA" id="QYMNDVL"/>
<dbReference type="EMBL" id="GG738913">
    <property type="protein sequence ID" value="EFC37916.1"/>
    <property type="molecule type" value="Genomic_DNA"/>
</dbReference>
<name>D2VZ25_NAEGR</name>
<accession>D2VZ25</accession>
<evidence type="ECO:0000256" key="2">
    <source>
        <dbReference type="ARBA" id="ARBA00022552"/>
    </source>
</evidence>
<dbReference type="InterPro" id="IPR019398">
    <property type="entry name" value="Pre-rRNA_process_TSR2"/>
</dbReference>
<dbReference type="Proteomes" id="UP000006671">
    <property type="component" value="Unassembled WGS sequence"/>
</dbReference>
<keyword evidence="2" id="KW-0698">rRNA processing</keyword>
<evidence type="ECO:0000313" key="4">
    <source>
        <dbReference type="EMBL" id="EFC37916.1"/>
    </source>
</evidence>
<dbReference type="KEGG" id="ngr:NAEGRDRAFT_53393"/>
<gene>
    <name evidence="4" type="ORF">NAEGRDRAFT_53393</name>
</gene>
<feature type="region of interest" description="Disordered" evidence="3">
    <location>
        <begin position="166"/>
        <end position="209"/>
    </location>
</feature>
<evidence type="ECO:0000313" key="5">
    <source>
        <dbReference type="Proteomes" id="UP000006671"/>
    </source>
</evidence>
<dbReference type="GO" id="GO:0006364">
    <property type="term" value="P:rRNA processing"/>
    <property type="evidence" value="ECO:0007669"/>
    <property type="project" value="UniProtKB-KW"/>
</dbReference>